<dbReference type="AlphaFoldDB" id="A0A847R1M1"/>
<keyword evidence="1" id="KW-0812">Transmembrane</keyword>
<protein>
    <submittedName>
        <fullName evidence="2">Uncharacterized protein</fullName>
    </submittedName>
</protein>
<dbReference type="Proteomes" id="UP000586067">
    <property type="component" value="Unassembled WGS sequence"/>
</dbReference>
<name>A0A847R1M1_9GAMM</name>
<feature type="transmembrane region" description="Helical" evidence="1">
    <location>
        <begin position="33"/>
        <end position="57"/>
    </location>
</feature>
<proteinExistence type="predicted"/>
<evidence type="ECO:0000313" key="2">
    <source>
        <dbReference type="EMBL" id="NLQ17645.1"/>
    </source>
</evidence>
<organism evidence="2 3">
    <name type="scientific">Marinomonas profundi</name>
    <dbReference type="NCBI Taxonomy" id="2726122"/>
    <lineage>
        <taxon>Bacteria</taxon>
        <taxon>Pseudomonadati</taxon>
        <taxon>Pseudomonadota</taxon>
        <taxon>Gammaproteobacteria</taxon>
        <taxon>Oceanospirillales</taxon>
        <taxon>Oceanospirillaceae</taxon>
        <taxon>Marinomonas</taxon>
    </lineage>
</organism>
<sequence length="84" mass="9322">MPTFIPLVMGLLTYNEDINVPFESAEELISSKYIMILMIGDGAFGNTIVLIFLILVASEKCFLRENRLTLLGNEAVTDVLLEPS</sequence>
<reference evidence="2 3" key="1">
    <citation type="submission" date="2020-04" db="EMBL/GenBank/DDBJ databases">
        <title>Marinomonas sp. M1K-6 isolated from the deep seawater of the Mariana Trench.</title>
        <authorList>
            <person name="Li Y."/>
        </authorList>
    </citation>
    <scope>NUCLEOTIDE SEQUENCE [LARGE SCALE GENOMIC DNA]</scope>
    <source>
        <strain evidence="2 3">M1K-6</strain>
    </source>
</reference>
<accession>A0A847R1M1</accession>
<keyword evidence="3" id="KW-1185">Reference proteome</keyword>
<keyword evidence="1" id="KW-1133">Transmembrane helix</keyword>
<gene>
    <name evidence="2" type="ORF">HGG82_08385</name>
</gene>
<evidence type="ECO:0000313" key="3">
    <source>
        <dbReference type="Proteomes" id="UP000586067"/>
    </source>
</evidence>
<comment type="caution">
    <text evidence="2">The sequence shown here is derived from an EMBL/GenBank/DDBJ whole genome shotgun (WGS) entry which is preliminary data.</text>
</comment>
<dbReference type="RefSeq" id="WP_168824659.1">
    <property type="nucleotide sequence ID" value="NZ_CP073013.1"/>
</dbReference>
<evidence type="ECO:0000256" key="1">
    <source>
        <dbReference type="SAM" id="Phobius"/>
    </source>
</evidence>
<keyword evidence="1" id="KW-0472">Membrane</keyword>
<dbReference type="EMBL" id="JABAEK010000006">
    <property type="protein sequence ID" value="NLQ17645.1"/>
    <property type="molecule type" value="Genomic_DNA"/>
</dbReference>